<proteinExistence type="predicted"/>
<name>A0A7J6NWT8_PEROL</name>
<evidence type="ECO:0000313" key="1">
    <source>
        <dbReference type="EMBL" id="KAF4688343.1"/>
    </source>
</evidence>
<comment type="caution">
    <text evidence="1">The sequence shown here is derived from an EMBL/GenBank/DDBJ whole genome shotgun (WGS) entry which is preliminary data.</text>
</comment>
<dbReference type="AlphaFoldDB" id="A0A7J6NWT8"/>
<dbReference type="Proteomes" id="UP000541610">
    <property type="component" value="Unassembled WGS sequence"/>
</dbReference>
<protein>
    <submittedName>
        <fullName evidence="1">Uncharacterized protein</fullName>
    </submittedName>
</protein>
<gene>
    <name evidence="1" type="ORF">FOZ60_002875</name>
</gene>
<organism evidence="1 2">
    <name type="scientific">Perkinsus olseni</name>
    <name type="common">Perkinsus atlanticus</name>
    <dbReference type="NCBI Taxonomy" id="32597"/>
    <lineage>
        <taxon>Eukaryota</taxon>
        <taxon>Sar</taxon>
        <taxon>Alveolata</taxon>
        <taxon>Perkinsozoa</taxon>
        <taxon>Perkinsea</taxon>
        <taxon>Perkinsida</taxon>
        <taxon>Perkinsidae</taxon>
        <taxon>Perkinsus</taxon>
    </lineage>
</organism>
<evidence type="ECO:0000313" key="2">
    <source>
        <dbReference type="Proteomes" id="UP000541610"/>
    </source>
</evidence>
<sequence>MPGKQSIIAVATAATTIPLTRAEGFPPLGVTYLSLTDNGVGCLFNNSLSGESTMGALEVKVGWAGVPHLLSIVCPANLGEDGFLSTFSEAGVLDTYERGYPKWRTEDKFRFEDPPLVGTGLDPLGGIDSATLLEEMGDLNSAAIEINRKPSWKGKHSVDGDVIRAQGPTGAKTADQLGKVCSAAMEAIKEQYSYELLCGLVRLRSEEAVKTAEDAGREFGKDPLTGCKMIPQVKRDDVGPIVLAGELGGR</sequence>
<reference evidence="1 2" key="1">
    <citation type="submission" date="2020-04" db="EMBL/GenBank/DDBJ databases">
        <title>Perkinsus olseni comparative genomics.</title>
        <authorList>
            <person name="Bogema D.R."/>
        </authorList>
    </citation>
    <scope>NUCLEOTIDE SEQUENCE [LARGE SCALE GENOMIC DNA]</scope>
    <source>
        <strain evidence="1">00978-12</strain>
    </source>
</reference>
<accession>A0A7J6NWT8</accession>
<dbReference type="EMBL" id="JABANP010000154">
    <property type="protein sequence ID" value="KAF4688343.1"/>
    <property type="molecule type" value="Genomic_DNA"/>
</dbReference>